<keyword evidence="6" id="KW-1185">Reference proteome</keyword>
<keyword evidence="1" id="KW-0175">Coiled coil</keyword>
<keyword evidence="2" id="KW-1133">Transmembrane helix</keyword>
<dbReference type="SUPFAM" id="SSF109604">
    <property type="entry name" value="HD-domain/PDEase-like"/>
    <property type="match status" value="1"/>
</dbReference>
<dbReference type="Pfam" id="PF00497">
    <property type="entry name" value="SBP_bac_3"/>
    <property type="match status" value="1"/>
</dbReference>
<accession>A0A7G1G9F7</accession>
<dbReference type="InterPro" id="IPR013656">
    <property type="entry name" value="PAS_4"/>
</dbReference>
<dbReference type="Proteomes" id="UP000516361">
    <property type="component" value="Chromosome"/>
</dbReference>
<dbReference type="PANTHER" id="PTHR45228">
    <property type="entry name" value="CYCLIC DI-GMP PHOSPHODIESTERASE TM_0186-RELATED"/>
    <property type="match status" value="1"/>
</dbReference>
<dbReference type="AlphaFoldDB" id="A0A7G1G9F7"/>
<dbReference type="SMART" id="SM00062">
    <property type="entry name" value="PBPb"/>
    <property type="match status" value="1"/>
</dbReference>
<evidence type="ECO:0000259" key="4">
    <source>
        <dbReference type="PROSITE" id="PS51832"/>
    </source>
</evidence>
<dbReference type="CDD" id="cd00130">
    <property type="entry name" value="PAS"/>
    <property type="match status" value="1"/>
</dbReference>
<dbReference type="InParanoid" id="A0A7G1G9F7"/>
<feature type="domain" description="HD-GYP" evidence="4">
    <location>
        <begin position="635"/>
        <end position="834"/>
    </location>
</feature>
<dbReference type="SUPFAM" id="SSF55785">
    <property type="entry name" value="PYP-like sensor domain (PAS domain)"/>
    <property type="match status" value="1"/>
</dbReference>
<dbReference type="Gene3D" id="1.10.3210.10">
    <property type="entry name" value="Hypothetical protein af1432"/>
    <property type="match status" value="1"/>
</dbReference>
<dbReference type="SUPFAM" id="SSF53850">
    <property type="entry name" value="Periplasmic binding protein-like II"/>
    <property type="match status" value="1"/>
</dbReference>
<dbReference type="Gene3D" id="3.30.450.20">
    <property type="entry name" value="PAS domain"/>
    <property type="match status" value="1"/>
</dbReference>
<feature type="coiled-coil region" evidence="1">
    <location>
        <begin position="433"/>
        <end position="467"/>
    </location>
</feature>
<evidence type="ECO:0000256" key="2">
    <source>
        <dbReference type="SAM" id="Phobius"/>
    </source>
</evidence>
<dbReference type="Pfam" id="PF13487">
    <property type="entry name" value="HD_5"/>
    <property type="match status" value="1"/>
</dbReference>
<name>A0A7G1G9F7_9BACT</name>
<evidence type="ECO:0008006" key="7">
    <source>
        <dbReference type="Google" id="ProtNLM"/>
    </source>
</evidence>
<dbReference type="SUPFAM" id="SSF55781">
    <property type="entry name" value="GAF domain-like"/>
    <property type="match status" value="1"/>
</dbReference>
<organism evidence="5 6">
    <name type="scientific">Tepiditoga spiralis</name>
    <dbReference type="NCBI Taxonomy" id="2108365"/>
    <lineage>
        <taxon>Bacteria</taxon>
        <taxon>Thermotogati</taxon>
        <taxon>Thermotogota</taxon>
        <taxon>Thermotogae</taxon>
        <taxon>Petrotogales</taxon>
        <taxon>Petrotogaceae</taxon>
        <taxon>Tepiditoga</taxon>
    </lineage>
</organism>
<dbReference type="CDD" id="cd00077">
    <property type="entry name" value="HDc"/>
    <property type="match status" value="1"/>
</dbReference>
<dbReference type="InterPro" id="IPR001638">
    <property type="entry name" value="Solute-binding_3/MltF_N"/>
</dbReference>
<evidence type="ECO:0000256" key="1">
    <source>
        <dbReference type="SAM" id="Coils"/>
    </source>
</evidence>
<dbReference type="EMBL" id="AP018712">
    <property type="protein sequence ID" value="BBE29959.1"/>
    <property type="molecule type" value="Genomic_DNA"/>
</dbReference>
<dbReference type="InterPro" id="IPR052020">
    <property type="entry name" value="Cyclic_di-GMP/3'3'-cGAMP_PDE"/>
</dbReference>
<dbReference type="InterPro" id="IPR029016">
    <property type="entry name" value="GAF-like_dom_sf"/>
</dbReference>
<feature type="domain" description="PAS" evidence="3">
    <location>
        <begin position="317"/>
        <end position="362"/>
    </location>
</feature>
<dbReference type="PROSITE" id="PS50112">
    <property type="entry name" value="PAS"/>
    <property type="match status" value="1"/>
</dbReference>
<feature type="transmembrane region" description="Helical" evidence="2">
    <location>
        <begin position="253"/>
        <end position="272"/>
    </location>
</feature>
<evidence type="ECO:0000259" key="3">
    <source>
        <dbReference type="PROSITE" id="PS50112"/>
    </source>
</evidence>
<dbReference type="Gene3D" id="3.30.450.40">
    <property type="match status" value="1"/>
</dbReference>
<gene>
    <name evidence="5" type="ORF">OSSY52_01000</name>
</gene>
<dbReference type="Pfam" id="PF08448">
    <property type="entry name" value="PAS_4"/>
    <property type="match status" value="1"/>
</dbReference>
<sequence length="836" mass="97220">MKNKIFIFILIILNILSFSLKVGIYEYPPLVLNGKTGATIDFFKEIEKNLNINIEFVYSSQRDLMDKLKKRKIDILANMAYTPERAKFFKFNSEVYIPDWGVLYTSKKSNINSIMDLNNKKIAYMKTDVYFEGENGLKNILKRFNIEAELIGVENYQEIFDLLQRKKVDAGVIGRLSGKIIESNYDIKKTNIIFSPINIKFMFRNDIDKKLIDSIDAELISMKKDKKSIYYTSIGNNISKNVIFKIPENVRNILFYIIFMVIILLFSLVFYSKKLKKEVEKRTQSLSEAYEQLEATHEELMAQEEELRVTNLELEEKQKELRSIIDLVPHYIYIKDIDGKFLVVNKAYADFYGTTVEDLENKYHQEVHSKISKDELNQFLIDNIEVIKSKQIKSYERTLTSPIGDKKIFNTIKMPFESYLTNKPTVLGVSIDMTEVYKANKKIKDQNQELEETNKELEDALIASRVEKDRFINLIGIVKNISESLKQRDELFLSKLLNVAVSAIGADYGSVYRYSGKDWKFVDAIGHDIKKLKKLNLKREYFIESDDVEIINYLLENKERRLPKDISKKFNEATRTMKNSIIIPLYSNGIKVGGMSFDLDINSISVFSNEDLEIAKAFKEIASVFLTVKRYNNSLKNTYLNFANKLAMIADAYDDITGNHIYRVGKISEFIARKLKLNVQMIEEIGNFAPLHDVGKIFIPTTVLKKEGKLTSEEWEEMKKHTVYAKKLIGDDEHFKVALNMALYHHEKFDGSGYPFGKKGNDIPIEAQIVSIADIYDALRSKRPYKKELTHEEVMNILIFGDDKTKPEHFNQKILKIMEYYGDKINEIYEKMYNKV</sequence>
<dbReference type="PANTHER" id="PTHR45228:SF8">
    <property type="entry name" value="TWO-COMPONENT RESPONSE REGULATOR-RELATED"/>
    <property type="match status" value="1"/>
</dbReference>
<feature type="coiled-coil region" evidence="1">
    <location>
        <begin position="276"/>
        <end position="322"/>
    </location>
</feature>
<protein>
    <recommendedName>
        <fullName evidence="7">HD-GYP domain-containing protein</fullName>
    </recommendedName>
</protein>
<dbReference type="SMART" id="SM00091">
    <property type="entry name" value="PAS"/>
    <property type="match status" value="1"/>
</dbReference>
<proteinExistence type="predicted"/>
<dbReference type="InterPro" id="IPR037522">
    <property type="entry name" value="HD_GYP_dom"/>
</dbReference>
<dbReference type="InterPro" id="IPR035965">
    <property type="entry name" value="PAS-like_dom_sf"/>
</dbReference>
<dbReference type="Gene3D" id="3.40.190.10">
    <property type="entry name" value="Periplasmic binding protein-like II"/>
    <property type="match status" value="2"/>
</dbReference>
<evidence type="ECO:0000313" key="6">
    <source>
        <dbReference type="Proteomes" id="UP000516361"/>
    </source>
</evidence>
<keyword evidence="2" id="KW-0472">Membrane</keyword>
<evidence type="ECO:0000313" key="5">
    <source>
        <dbReference type="EMBL" id="BBE29959.1"/>
    </source>
</evidence>
<dbReference type="PROSITE" id="PS51832">
    <property type="entry name" value="HD_GYP"/>
    <property type="match status" value="1"/>
</dbReference>
<dbReference type="NCBIfam" id="TIGR00229">
    <property type="entry name" value="sensory_box"/>
    <property type="match status" value="1"/>
</dbReference>
<dbReference type="RefSeq" id="WP_190615102.1">
    <property type="nucleotide sequence ID" value="NZ_AP018712.1"/>
</dbReference>
<dbReference type="SMART" id="SM00471">
    <property type="entry name" value="HDc"/>
    <property type="match status" value="1"/>
</dbReference>
<reference evidence="5 6" key="1">
    <citation type="submission" date="2018-06" db="EMBL/GenBank/DDBJ databases">
        <title>Genome sequencing of Oceanotoga sp. sy52.</title>
        <authorList>
            <person name="Mori K."/>
        </authorList>
    </citation>
    <scope>NUCLEOTIDE SEQUENCE [LARGE SCALE GENOMIC DNA]</scope>
    <source>
        <strain evidence="6">sy52</strain>
    </source>
</reference>
<dbReference type="InterPro" id="IPR003607">
    <property type="entry name" value="HD/PDEase_dom"/>
</dbReference>
<dbReference type="KEGG" id="ocy:OSSY52_01000"/>
<keyword evidence="2" id="KW-0812">Transmembrane</keyword>
<dbReference type="InterPro" id="IPR000014">
    <property type="entry name" value="PAS"/>
</dbReference>